<keyword evidence="4" id="KW-0788">Thiol protease</keyword>
<keyword evidence="2" id="KW-0645">Protease</keyword>
<dbReference type="Gene3D" id="3.40.630.20">
    <property type="entry name" value="Peptidase C15, pyroglutamyl peptidase I-like"/>
    <property type="match status" value="1"/>
</dbReference>
<dbReference type="InterPro" id="IPR016125">
    <property type="entry name" value="Peptidase_C15-like"/>
</dbReference>
<feature type="compositionally biased region" description="Basic and acidic residues" evidence="5">
    <location>
        <begin position="104"/>
        <end position="113"/>
    </location>
</feature>
<protein>
    <submittedName>
        <fullName evidence="6">Peptidase C15, pyroglutamyl peptidase I-like protein</fullName>
    </submittedName>
</protein>
<dbReference type="SUPFAM" id="SSF53182">
    <property type="entry name" value="Pyrrolidone carboxyl peptidase (pyroglutamate aminopeptidase)"/>
    <property type="match status" value="1"/>
</dbReference>
<dbReference type="RefSeq" id="XP_025350012.1">
    <property type="nucleotide sequence ID" value="XM_025494051.1"/>
</dbReference>
<evidence type="ECO:0000313" key="6">
    <source>
        <dbReference type="EMBL" id="PWN22852.1"/>
    </source>
</evidence>
<keyword evidence="7" id="KW-1185">Reference proteome</keyword>
<organism evidence="6 7">
    <name type="scientific">Pseudomicrostroma glucosiphilum</name>
    <dbReference type="NCBI Taxonomy" id="1684307"/>
    <lineage>
        <taxon>Eukaryota</taxon>
        <taxon>Fungi</taxon>
        <taxon>Dikarya</taxon>
        <taxon>Basidiomycota</taxon>
        <taxon>Ustilaginomycotina</taxon>
        <taxon>Exobasidiomycetes</taxon>
        <taxon>Microstromatales</taxon>
        <taxon>Microstromatales incertae sedis</taxon>
        <taxon>Pseudomicrostroma</taxon>
    </lineage>
</organism>
<dbReference type="OrthoDB" id="407146at2759"/>
<evidence type="ECO:0000313" key="7">
    <source>
        <dbReference type="Proteomes" id="UP000245942"/>
    </source>
</evidence>
<feature type="region of interest" description="Disordered" evidence="5">
    <location>
        <begin position="92"/>
        <end position="130"/>
    </location>
</feature>
<dbReference type="Proteomes" id="UP000245942">
    <property type="component" value="Unassembled WGS sequence"/>
</dbReference>
<dbReference type="InterPro" id="IPR036440">
    <property type="entry name" value="Peptidase_C15-like_sf"/>
</dbReference>
<evidence type="ECO:0000256" key="2">
    <source>
        <dbReference type="ARBA" id="ARBA00022670"/>
    </source>
</evidence>
<gene>
    <name evidence="6" type="ORF">BCV69DRAFT_296824</name>
</gene>
<dbReference type="PANTHER" id="PTHR23402">
    <property type="entry name" value="PROTEASE FAMILY C15 PYROGLUTAMYL-PEPTIDASE I-RELATED"/>
    <property type="match status" value="1"/>
</dbReference>
<feature type="region of interest" description="Disordered" evidence="5">
    <location>
        <begin position="161"/>
        <end position="191"/>
    </location>
</feature>
<dbReference type="GO" id="GO:0006508">
    <property type="term" value="P:proteolysis"/>
    <property type="evidence" value="ECO:0007669"/>
    <property type="project" value="UniProtKB-KW"/>
</dbReference>
<feature type="compositionally biased region" description="Basic and acidic residues" evidence="5">
    <location>
        <begin position="161"/>
        <end position="182"/>
    </location>
</feature>
<dbReference type="AlphaFoldDB" id="A0A316UCH4"/>
<keyword evidence="3" id="KW-0378">Hydrolase</keyword>
<dbReference type="GeneID" id="37015785"/>
<dbReference type="EMBL" id="KZ819322">
    <property type="protein sequence ID" value="PWN22852.1"/>
    <property type="molecule type" value="Genomic_DNA"/>
</dbReference>
<dbReference type="STRING" id="1684307.A0A316UCH4"/>
<evidence type="ECO:0000256" key="5">
    <source>
        <dbReference type="SAM" id="MobiDB-lite"/>
    </source>
</evidence>
<feature type="region of interest" description="Disordered" evidence="5">
    <location>
        <begin position="1"/>
        <end position="30"/>
    </location>
</feature>
<proteinExistence type="inferred from homology"/>
<accession>A0A316UCH4</accession>
<reference evidence="6 7" key="1">
    <citation type="journal article" date="2018" name="Mol. Biol. Evol.">
        <title>Broad Genomic Sampling Reveals a Smut Pathogenic Ancestry of the Fungal Clade Ustilaginomycotina.</title>
        <authorList>
            <person name="Kijpornyongpan T."/>
            <person name="Mondo S.J."/>
            <person name="Barry K."/>
            <person name="Sandor L."/>
            <person name="Lee J."/>
            <person name="Lipzen A."/>
            <person name="Pangilinan J."/>
            <person name="LaButti K."/>
            <person name="Hainaut M."/>
            <person name="Henrissat B."/>
            <person name="Grigoriev I.V."/>
            <person name="Spatafora J.W."/>
            <person name="Aime M.C."/>
        </authorList>
    </citation>
    <scope>NUCLEOTIDE SEQUENCE [LARGE SCALE GENOMIC DNA]</scope>
    <source>
        <strain evidence="6 7">MCA 4718</strain>
    </source>
</reference>
<dbReference type="PANTHER" id="PTHR23402:SF1">
    <property type="entry name" value="PYROGLUTAMYL-PEPTIDASE I"/>
    <property type="match status" value="1"/>
</dbReference>
<evidence type="ECO:0000256" key="1">
    <source>
        <dbReference type="ARBA" id="ARBA00006641"/>
    </source>
</evidence>
<name>A0A316UCH4_9BASI</name>
<feature type="compositionally biased region" description="Low complexity" evidence="5">
    <location>
        <begin position="10"/>
        <end position="22"/>
    </location>
</feature>
<evidence type="ECO:0000256" key="4">
    <source>
        <dbReference type="ARBA" id="ARBA00022807"/>
    </source>
</evidence>
<evidence type="ECO:0000256" key="3">
    <source>
        <dbReference type="ARBA" id="ARBA00022801"/>
    </source>
</evidence>
<sequence>MAPITPPPAASSTETQASSTSANEEEDRPYEVLITGFGPFGKTLVNPSWSIATQLHDVTLYPPVPPPSPKRNIHIQSLNLPVSYANTLDAVPRIHGQDPTSPYAKRDIDERGPTDGAQGDGAHPYPSGYAPRLHHPAAGYDLVIHIGVGLNGGVRVEKQAHKEGYKKRDAFEREAPPSDHPRHYQSGSDCGSSATKAKGPFSFLHFLLFFFLSTLQASSLSFYSSFFQEGGGFGKGYEDFKDVCKTTIDVDGLVAMLEARGCGPVSASTDPGRYLCDFTYYCSLAESRRATVSSSTGNEKDGGSIDGAPSKQPETQVLFIHVPQVGQPHSVEDGRKIVVQAIGWILWGR</sequence>
<dbReference type="Pfam" id="PF01470">
    <property type="entry name" value="Peptidase_C15"/>
    <property type="match status" value="1"/>
</dbReference>
<comment type="similarity">
    <text evidence="1">Belongs to the peptidase C15 family.</text>
</comment>
<dbReference type="GO" id="GO:0008234">
    <property type="term" value="F:cysteine-type peptidase activity"/>
    <property type="evidence" value="ECO:0007669"/>
    <property type="project" value="UniProtKB-KW"/>
</dbReference>